<evidence type="ECO:0000313" key="18">
    <source>
        <dbReference type="Proteomes" id="UP001153555"/>
    </source>
</evidence>
<keyword evidence="10" id="KW-0443">Lipid metabolism</keyword>
<dbReference type="EMBL" id="CACSLK010027837">
    <property type="protein sequence ID" value="CAA0832678.1"/>
    <property type="molecule type" value="Genomic_DNA"/>
</dbReference>
<keyword evidence="3 13" id="KW-0444">Lipid biosynthesis</keyword>
<comment type="caution">
    <text evidence="17">The sequence shown here is derived from an EMBL/GenBank/DDBJ whole genome shotgun (WGS) entry which is preliminary data.</text>
</comment>
<feature type="domain" description="Lipoxygenase" evidence="16">
    <location>
        <begin position="219"/>
        <end position="914"/>
    </location>
</feature>
<comment type="similarity">
    <text evidence="1 13">Belongs to the lipoxygenase family.</text>
</comment>
<keyword evidence="9" id="KW-0408">Iron</keyword>
<comment type="subunit">
    <text evidence="2">Monomer.</text>
</comment>
<reference evidence="17" key="1">
    <citation type="submission" date="2019-12" db="EMBL/GenBank/DDBJ databases">
        <authorList>
            <person name="Scholes J."/>
        </authorList>
    </citation>
    <scope>NUCLEOTIDE SEQUENCE</scope>
</reference>
<dbReference type="Gene3D" id="2.60.60.20">
    <property type="entry name" value="PLAT/LH2 domain"/>
    <property type="match status" value="1"/>
</dbReference>
<evidence type="ECO:0000256" key="4">
    <source>
        <dbReference type="ARBA" id="ARBA00022723"/>
    </source>
</evidence>
<dbReference type="InterPro" id="IPR001024">
    <property type="entry name" value="PLAT/LH2_dom"/>
</dbReference>
<dbReference type="PROSITE" id="PS50095">
    <property type="entry name" value="PLAT"/>
    <property type="match status" value="1"/>
</dbReference>
<dbReference type="PRINTS" id="PR00087">
    <property type="entry name" value="LIPOXYGENASE"/>
</dbReference>
<dbReference type="AlphaFoldDB" id="A0A9N7NEI9"/>
<dbReference type="OrthoDB" id="407298at2759"/>
<keyword evidence="5 13" id="KW-0925">Oxylipin biosynthesis</keyword>
<gene>
    <name evidence="17" type="ORF">SHERM_27952</name>
</gene>
<sequence>MLTAQPKPTSLRRPVAVLGAGKHQGLANFCGFRRKVRTSSRPVTRAAIKSGDSKGGVETAEKIVEKSMGSESVKNGGGIGVRAVVTIRKKMKENLSDKIEDQWDSIVNGIGRGIFIQLISQDVDPVTKSGKTAESYVRGWFPKQSNDPYVVEYCADFTVAHDFGQPGAVLITNFLDKELFLMDIVVHGFSKGPVFFHADTWIHSRKLNPESRVIFKNHAYLPSETPAGIKDLRQQDLLSLRGNGRGERKLHERVYDYDVYNDLGNPDKSLDLARPVLGTKERPYPRRCRTGRPPSQTDLYTETRIEKPNPVYVPRDETFEEIKQNTFSAGKLKALLHNLIPLIASKLASSDIPFTNFSDIDKLYNEGVVLKEEQQEAKKLPLLATLMNQIFTVGDSLLKYDVPAIIRRDRFAWLRDAEFARQSLAGVNPVNIELLKELPIISKLDPSIYGPPESAITRDLIARELNGMNVDKAIEEKKLFILDYHDLMLPFVEKMNSLPDRKTYASRTVFYYSETGVLRPIVIELSLPPTPSSPTNKYVFTHGHTATTHWLWKLAKAHVCSNDAGIHQLVNHWMKTHASVEPYIIATHRQLSSMHPVYKLLHPHMRYTMEINALARQSLINGGGIIEACFGPGKYAMEISSAAYKSLWRFDMEALPADLVRRGMAVEDPAAPGGVRLVIEDYPYAADGLLIWSALKELVESYVEHYYSREGSIACDPELQSWWDEIRNVGHAEKRDEPWWPSLSTQDDLSSILTTIIWTASAQHAAINFGQYPFGGYPPNRPTLVRKLIPRAGEPEHDSFLHSPEFTFLTSLPTQLQATKVMAVQDTLSTHSPDEEYLNQLHHIHRQSFDDANVHKMFDLFSAKLDEIERIIEQRNKNVELKNRTGAGVPPYELLLPSSTPGVTGRDSRKDRQRLSLDEYKQPSHSANWRAATNLEKFTPELGVHALPMGIGDTNNESDSGMGATPTAGTRKTQRRPLRGHGHETERPAADRVSRRALEEAKLTEPVVPQSW</sequence>
<dbReference type="Gene3D" id="3.10.450.60">
    <property type="match status" value="1"/>
</dbReference>
<evidence type="ECO:0000259" key="15">
    <source>
        <dbReference type="PROSITE" id="PS50095"/>
    </source>
</evidence>
<evidence type="ECO:0000313" key="17">
    <source>
        <dbReference type="EMBL" id="CAA0832678.1"/>
    </source>
</evidence>
<keyword evidence="7" id="KW-0223">Dioxygenase</keyword>
<comment type="caution">
    <text evidence="12">Lacks conserved residue(s) required for the propagation of feature annotation.</text>
</comment>
<keyword evidence="11 13" id="KW-0275">Fatty acid biosynthesis</keyword>
<evidence type="ECO:0000256" key="10">
    <source>
        <dbReference type="ARBA" id="ARBA00023098"/>
    </source>
</evidence>
<dbReference type="InterPro" id="IPR000907">
    <property type="entry name" value="LipOase"/>
</dbReference>
<evidence type="ECO:0000256" key="6">
    <source>
        <dbReference type="ARBA" id="ARBA00022832"/>
    </source>
</evidence>
<protein>
    <recommendedName>
        <fullName evidence="13">Lipoxygenase</fullName>
        <ecNumber evidence="13">1.13.11.-</ecNumber>
    </recommendedName>
</protein>
<dbReference type="FunFam" id="1.20.245.10:FF:000002">
    <property type="entry name" value="Lipoxygenase"/>
    <property type="match status" value="1"/>
</dbReference>
<evidence type="ECO:0000256" key="3">
    <source>
        <dbReference type="ARBA" id="ARBA00022516"/>
    </source>
</evidence>
<dbReference type="GO" id="GO:0046872">
    <property type="term" value="F:metal ion binding"/>
    <property type="evidence" value="ECO:0007669"/>
    <property type="project" value="UniProtKB-UniRule"/>
</dbReference>
<organism evidence="17 18">
    <name type="scientific">Striga hermonthica</name>
    <name type="common">Purple witchweed</name>
    <name type="synonym">Buchnera hermonthica</name>
    <dbReference type="NCBI Taxonomy" id="68872"/>
    <lineage>
        <taxon>Eukaryota</taxon>
        <taxon>Viridiplantae</taxon>
        <taxon>Streptophyta</taxon>
        <taxon>Embryophyta</taxon>
        <taxon>Tracheophyta</taxon>
        <taxon>Spermatophyta</taxon>
        <taxon>Magnoliopsida</taxon>
        <taxon>eudicotyledons</taxon>
        <taxon>Gunneridae</taxon>
        <taxon>Pentapetalae</taxon>
        <taxon>asterids</taxon>
        <taxon>lamiids</taxon>
        <taxon>Lamiales</taxon>
        <taxon>Orobanchaceae</taxon>
        <taxon>Buchnereae</taxon>
        <taxon>Striga</taxon>
    </lineage>
</organism>
<accession>A0A9N7NEI9</accession>
<keyword evidence="8" id="KW-0560">Oxidoreductase</keyword>
<evidence type="ECO:0000259" key="16">
    <source>
        <dbReference type="PROSITE" id="PS51393"/>
    </source>
</evidence>
<dbReference type="GO" id="GO:0016702">
    <property type="term" value="F:oxidoreductase activity, acting on single donors with incorporation of molecular oxygen, incorporation of two atoms of oxygen"/>
    <property type="evidence" value="ECO:0007669"/>
    <property type="project" value="InterPro"/>
</dbReference>
<evidence type="ECO:0000256" key="11">
    <source>
        <dbReference type="ARBA" id="ARBA00023160"/>
    </source>
</evidence>
<dbReference type="PRINTS" id="PR00468">
    <property type="entry name" value="PLTLPOXGNASE"/>
</dbReference>
<evidence type="ECO:0000256" key="5">
    <source>
        <dbReference type="ARBA" id="ARBA00022767"/>
    </source>
</evidence>
<dbReference type="GO" id="GO:0034440">
    <property type="term" value="P:lipid oxidation"/>
    <property type="evidence" value="ECO:0007669"/>
    <property type="project" value="InterPro"/>
</dbReference>
<feature type="region of interest" description="Disordered" evidence="14">
    <location>
        <begin position="949"/>
        <end position="1012"/>
    </location>
</feature>
<comment type="pathway">
    <text evidence="13">Lipid metabolism; oxylipin biosynthesis.</text>
</comment>
<evidence type="ECO:0000256" key="8">
    <source>
        <dbReference type="ARBA" id="ARBA00023002"/>
    </source>
</evidence>
<dbReference type="SUPFAM" id="SSF48484">
    <property type="entry name" value="Lipoxigenase"/>
    <property type="match status" value="1"/>
</dbReference>
<dbReference type="Pfam" id="PF00305">
    <property type="entry name" value="Lipoxygenase"/>
    <property type="match status" value="1"/>
</dbReference>
<dbReference type="Proteomes" id="UP001153555">
    <property type="component" value="Unassembled WGS sequence"/>
</dbReference>
<dbReference type="Gene3D" id="4.10.372.10">
    <property type="entry name" value="Lipoxygenase-1, Domain 3"/>
    <property type="match status" value="1"/>
</dbReference>
<dbReference type="PROSITE" id="PS51393">
    <property type="entry name" value="LIPOXYGENASE_3"/>
    <property type="match status" value="1"/>
</dbReference>
<dbReference type="InterPro" id="IPR027433">
    <property type="entry name" value="Lipoxygenase_dom_3"/>
</dbReference>
<name>A0A9N7NEI9_STRHE</name>
<feature type="region of interest" description="Disordered" evidence="14">
    <location>
        <begin position="892"/>
        <end position="914"/>
    </location>
</feature>
<dbReference type="Gene3D" id="4.10.375.10">
    <property type="entry name" value="Lipoxygenase-1, Domain 2"/>
    <property type="match status" value="1"/>
</dbReference>
<dbReference type="Gene3D" id="1.20.245.10">
    <property type="entry name" value="Lipoxygenase-1, Domain 5"/>
    <property type="match status" value="1"/>
</dbReference>
<dbReference type="InterPro" id="IPR020834">
    <property type="entry name" value="LipOase_CS"/>
</dbReference>
<comment type="function">
    <text evidence="13">Plant lipoxygenase may be involved in a number of diverse aspects of plant physiology including growth and development, pest resistance, and senescence or responses to wounding.</text>
</comment>
<keyword evidence="6" id="KW-0276">Fatty acid metabolism</keyword>
<dbReference type="PANTHER" id="PTHR11771">
    <property type="entry name" value="LIPOXYGENASE"/>
    <property type="match status" value="1"/>
</dbReference>
<feature type="domain" description="PLAT" evidence="15">
    <location>
        <begin position="87"/>
        <end position="216"/>
    </location>
</feature>
<evidence type="ECO:0000256" key="12">
    <source>
        <dbReference type="PROSITE-ProRule" id="PRU00152"/>
    </source>
</evidence>
<dbReference type="SUPFAM" id="SSF49723">
    <property type="entry name" value="Lipase/lipooxygenase domain (PLAT/LH2 domain)"/>
    <property type="match status" value="1"/>
</dbReference>
<dbReference type="PROSITE" id="PS00081">
    <property type="entry name" value="LIPOXYGENASE_2"/>
    <property type="match status" value="1"/>
</dbReference>
<dbReference type="SMART" id="SM00308">
    <property type="entry name" value="LH2"/>
    <property type="match status" value="1"/>
</dbReference>
<evidence type="ECO:0000256" key="2">
    <source>
        <dbReference type="ARBA" id="ARBA00011245"/>
    </source>
</evidence>
<dbReference type="FunFam" id="4.10.375.10:FF:000001">
    <property type="entry name" value="Lipoxygenase"/>
    <property type="match status" value="1"/>
</dbReference>
<evidence type="ECO:0000256" key="1">
    <source>
        <dbReference type="ARBA" id="ARBA00009419"/>
    </source>
</evidence>
<dbReference type="InterPro" id="IPR036226">
    <property type="entry name" value="LipOase_C_sf"/>
</dbReference>
<evidence type="ECO:0000256" key="13">
    <source>
        <dbReference type="RuleBase" id="RU003975"/>
    </source>
</evidence>
<dbReference type="GO" id="GO:0006633">
    <property type="term" value="P:fatty acid biosynthetic process"/>
    <property type="evidence" value="ECO:0007669"/>
    <property type="project" value="UniProtKB-KW"/>
</dbReference>
<feature type="compositionally biased region" description="Basic and acidic residues" evidence="14">
    <location>
        <begin position="981"/>
        <end position="1003"/>
    </location>
</feature>
<dbReference type="InterPro" id="IPR013819">
    <property type="entry name" value="LipOase_C"/>
</dbReference>
<evidence type="ECO:0000256" key="14">
    <source>
        <dbReference type="SAM" id="MobiDB-lite"/>
    </source>
</evidence>
<proteinExistence type="inferred from homology"/>
<dbReference type="InterPro" id="IPR036392">
    <property type="entry name" value="PLAT/LH2_dom_sf"/>
</dbReference>
<evidence type="ECO:0000256" key="9">
    <source>
        <dbReference type="ARBA" id="ARBA00023004"/>
    </source>
</evidence>
<dbReference type="InterPro" id="IPR001246">
    <property type="entry name" value="LipOase_plant"/>
</dbReference>
<evidence type="ECO:0000256" key="7">
    <source>
        <dbReference type="ARBA" id="ARBA00022964"/>
    </source>
</evidence>
<keyword evidence="18" id="KW-1185">Reference proteome</keyword>
<keyword evidence="4" id="KW-0479">Metal-binding</keyword>
<dbReference type="EC" id="1.13.11.-" evidence="13"/>
<dbReference type="GO" id="GO:0031408">
    <property type="term" value="P:oxylipin biosynthetic process"/>
    <property type="evidence" value="ECO:0007669"/>
    <property type="project" value="UniProtKB-UniRule"/>
</dbReference>